<evidence type="ECO:0000313" key="1">
    <source>
        <dbReference type="EMBL" id="OJZ69411.1"/>
    </source>
</evidence>
<sequence>MKYDVQIRRDGEVVWKSTTGGDHDGESAARAVFHILHTTFGVPDGIIRRATAELDLDDLKPGSTVSGTVTDEVALEFTVHAH</sequence>
<dbReference type="STRING" id="53378.BRW65_22620"/>
<dbReference type="Proteomes" id="UP000186438">
    <property type="component" value="Unassembled WGS sequence"/>
</dbReference>
<organism evidence="1 2">
    <name type="scientific">Mycobacterium paraffinicum</name>
    <dbReference type="NCBI Taxonomy" id="53378"/>
    <lineage>
        <taxon>Bacteria</taxon>
        <taxon>Bacillati</taxon>
        <taxon>Actinomycetota</taxon>
        <taxon>Actinomycetes</taxon>
        <taxon>Mycobacteriales</taxon>
        <taxon>Mycobacteriaceae</taxon>
        <taxon>Mycobacterium</taxon>
    </lineage>
</organism>
<dbReference type="AlphaFoldDB" id="A0A1Q4HNY3"/>
<evidence type="ECO:0000313" key="2">
    <source>
        <dbReference type="Proteomes" id="UP000186438"/>
    </source>
</evidence>
<accession>A0A1Q4HNY3</accession>
<keyword evidence="2" id="KW-1185">Reference proteome</keyword>
<protein>
    <submittedName>
        <fullName evidence="1">Uncharacterized protein</fullName>
    </submittedName>
</protein>
<reference evidence="1 2" key="1">
    <citation type="submission" date="2016-11" db="EMBL/GenBank/DDBJ databases">
        <title>Genome sequences of unsequenced Mycobacteria.</title>
        <authorList>
            <person name="Greninger A.L."/>
            <person name="Fang F."/>
            <person name="Jerome K.R."/>
        </authorList>
    </citation>
    <scope>NUCLEOTIDE SEQUENCE [LARGE SCALE GENOMIC DNA]</scope>
    <source>
        <strain evidence="1 2">M11</strain>
    </source>
</reference>
<dbReference type="EMBL" id="MPNT01000027">
    <property type="protein sequence ID" value="OJZ69411.1"/>
    <property type="molecule type" value="Genomic_DNA"/>
</dbReference>
<name>A0A1Q4HNY3_9MYCO</name>
<comment type="caution">
    <text evidence="1">The sequence shown here is derived from an EMBL/GenBank/DDBJ whole genome shotgun (WGS) entry which is preliminary data.</text>
</comment>
<proteinExistence type="predicted"/>
<gene>
    <name evidence="1" type="ORF">BRW65_22620</name>
</gene>
<dbReference type="RefSeq" id="WP_065498959.1">
    <property type="nucleotide sequence ID" value="NZ_MPNT01000027.1"/>
</dbReference>